<dbReference type="PANTHER" id="PTHR48020">
    <property type="entry name" value="PROTON MYO-INOSITOL COTRANSPORTER"/>
    <property type="match status" value="1"/>
</dbReference>
<dbReference type="EMBL" id="JBAMMX010000010">
    <property type="protein sequence ID" value="KAK6932180.1"/>
    <property type="molecule type" value="Genomic_DNA"/>
</dbReference>
<comment type="caution">
    <text evidence="8">The sequence shown here is derived from an EMBL/GenBank/DDBJ whole genome shotgun (WGS) entry which is preliminary data.</text>
</comment>
<dbReference type="GO" id="GO:0016020">
    <property type="term" value="C:membrane"/>
    <property type="evidence" value="ECO:0007669"/>
    <property type="project" value="UniProtKB-SubCell"/>
</dbReference>
<evidence type="ECO:0000256" key="3">
    <source>
        <dbReference type="ARBA" id="ARBA00022692"/>
    </source>
</evidence>
<evidence type="ECO:0000256" key="6">
    <source>
        <dbReference type="SAM" id="Phobius"/>
    </source>
</evidence>
<dbReference type="Proteomes" id="UP001370490">
    <property type="component" value="Unassembled WGS sequence"/>
</dbReference>
<reference evidence="8 9" key="1">
    <citation type="submission" date="2023-12" db="EMBL/GenBank/DDBJ databases">
        <title>A high-quality genome assembly for Dillenia turbinata (Dilleniales).</title>
        <authorList>
            <person name="Chanderbali A."/>
        </authorList>
    </citation>
    <scope>NUCLEOTIDE SEQUENCE [LARGE SCALE GENOMIC DNA]</scope>
    <source>
        <strain evidence="8">LSX21</strain>
        <tissue evidence="8">Leaf</tissue>
    </source>
</reference>
<evidence type="ECO:0000259" key="7">
    <source>
        <dbReference type="PROSITE" id="PS50850"/>
    </source>
</evidence>
<keyword evidence="2" id="KW-0813">Transport</keyword>
<feature type="transmembrane region" description="Helical" evidence="6">
    <location>
        <begin position="16"/>
        <end position="36"/>
    </location>
</feature>
<evidence type="ECO:0000313" key="9">
    <source>
        <dbReference type="Proteomes" id="UP001370490"/>
    </source>
</evidence>
<evidence type="ECO:0000256" key="5">
    <source>
        <dbReference type="ARBA" id="ARBA00023136"/>
    </source>
</evidence>
<dbReference type="PROSITE" id="PS50850">
    <property type="entry name" value="MFS"/>
    <property type="match status" value="1"/>
</dbReference>
<dbReference type="InterPro" id="IPR020846">
    <property type="entry name" value="MFS_dom"/>
</dbReference>
<keyword evidence="4 6" id="KW-1133">Transmembrane helix</keyword>
<dbReference type="SUPFAM" id="SSF103473">
    <property type="entry name" value="MFS general substrate transporter"/>
    <property type="match status" value="1"/>
</dbReference>
<feature type="domain" description="Major facilitator superfamily (MFS) profile" evidence="7">
    <location>
        <begin position="1"/>
        <end position="70"/>
    </location>
</feature>
<keyword evidence="3 6" id="KW-0812">Transmembrane</keyword>
<evidence type="ECO:0000256" key="4">
    <source>
        <dbReference type="ARBA" id="ARBA00022989"/>
    </source>
</evidence>
<dbReference type="Pfam" id="PF00083">
    <property type="entry name" value="Sugar_tr"/>
    <property type="match status" value="1"/>
</dbReference>
<dbReference type="InterPro" id="IPR036259">
    <property type="entry name" value="MFS_trans_sf"/>
</dbReference>
<proteinExistence type="predicted"/>
<comment type="subcellular location">
    <subcellularLocation>
        <location evidence="1">Membrane</location>
        <topology evidence="1">Multi-pass membrane protein</topology>
    </subcellularLocation>
</comment>
<feature type="transmembrane region" description="Helical" evidence="6">
    <location>
        <begin position="48"/>
        <end position="67"/>
    </location>
</feature>
<dbReference type="PANTHER" id="PTHR48020:SF38">
    <property type="entry name" value="INOSITOL TRANSPORTER 2-RELATED"/>
    <property type="match status" value="1"/>
</dbReference>
<sequence>MGVTFFLITNVVQTNISSLEIIVSMAVAGAIIRAAIGGWMNDKFGRRTAILVADFLFFIGAVVMASTPNP</sequence>
<keyword evidence="5 6" id="KW-0472">Membrane</keyword>
<accession>A0AAN8VDQ7</accession>
<keyword evidence="8" id="KW-0762">Sugar transport</keyword>
<organism evidence="8 9">
    <name type="scientific">Dillenia turbinata</name>
    <dbReference type="NCBI Taxonomy" id="194707"/>
    <lineage>
        <taxon>Eukaryota</taxon>
        <taxon>Viridiplantae</taxon>
        <taxon>Streptophyta</taxon>
        <taxon>Embryophyta</taxon>
        <taxon>Tracheophyta</taxon>
        <taxon>Spermatophyta</taxon>
        <taxon>Magnoliopsida</taxon>
        <taxon>eudicotyledons</taxon>
        <taxon>Gunneridae</taxon>
        <taxon>Pentapetalae</taxon>
        <taxon>Dilleniales</taxon>
        <taxon>Dilleniaceae</taxon>
        <taxon>Dillenia</taxon>
    </lineage>
</organism>
<dbReference type="InterPro" id="IPR050814">
    <property type="entry name" value="Myo-inositol_Transporter"/>
</dbReference>
<dbReference type="InterPro" id="IPR005828">
    <property type="entry name" value="MFS_sugar_transport-like"/>
</dbReference>
<dbReference type="Gene3D" id="1.20.1250.20">
    <property type="entry name" value="MFS general substrate transporter like domains"/>
    <property type="match status" value="1"/>
</dbReference>
<protein>
    <submittedName>
        <fullName evidence="8">Major facilitator, sugar transporter-like</fullName>
    </submittedName>
</protein>
<gene>
    <name evidence="8" type="ORF">RJ641_001804</name>
</gene>
<evidence type="ECO:0000256" key="2">
    <source>
        <dbReference type="ARBA" id="ARBA00022448"/>
    </source>
</evidence>
<dbReference type="GO" id="GO:0005366">
    <property type="term" value="F:myo-inositol:proton symporter activity"/>
    <property type="evidence" value="ECO:0007669"/>
    <property type="project" value="TreeGrafter"/>
</dbReference>
<evidence type="ECO:0000256" key="1">
    <source>
        <dbReference type="ARBA" id="ARBA00004141"/>
    </source>
</evidence>
<evidence type="ECO:0000313" key="8">
    <source>
        <dbReference type="EMBL" id="KAK6932180.1"/>
    </source>
</evidence>
<name>A0AAN8VDQ7_9MAGN</name>
<dbReference type="AlphaFoldDB" id="A0AAN8VDQ7"/>
<keyword evidence="9" id="KW-1185">Reference proteome</keyword>